<accession>A0A0A8YY03</accession>
<sequence length="35" mass="4061">MTNSANWENNHQKVRPTSQCTSPYSIDTCIRVLQH</sequence>
<dbReference type="AlphaFoldDB" id="A0A0A8YY03"/>
<name>A0A0A8YY03_ARUDO</name>
<proteinExistence type="predicted"/>
<protein>
    <submittedName>
        <fullName evidence="2">Uncharacterized protein</fullName>
    </submittedName>
</protein>
<dbReference type="EMBL" id="GBRH01267597">
    <property type="protein sequence ID" value="JAD30298.1"/>
    <property type="molecule type" value="Transcribed_RNA"/>
</dbReference>
<reference evidence="2" key="2">
    <citation type="journal article" date="2015" name="Data Brief">
        <title>Shoot transcriptome of the giant reed, Arundo donax.</title>
        <authorList>
            <person name="Barrero R.A."/>
            <person name="Guerrero F.D."/>
            <person name="Moolhuijzen P."/>
            <person name="Goolsby J.A."/>
            <person name="Tidwell J."/>
            <person name="Bellgard S.E."/>
            <person name="Bellgard M.I."/>
        </authorList>
    </citation>
    <scope>NUCLEOTIDE SEQUENCE</scope>
    <source>
        <tissue evidence="2">Shoot tissue taken approximately 20 cm above the soil surface</tissue>
    </source>
</reference>
<evidence type="ECO:0000313" key="2">
    <source>
        <dbReference type="EMBL" id="JAD30298.1"/>
    </source>
</evidence>
<organism evidence="2">
    <name type="scientific">Arundo donax</name>
    <name type="common">Giant reed</name>
    <name type="synonym">Donax arundinaceus</name>
    <dbReference type="NCBI Taxonomy" id="35708"/>
    <lineage>
        <taxon>Eukaryota</taxon>
        <taxon>Viridiplantae</taxon>
        <taxon>Streptophyta</taxon>
        <taxon>Embryophyta</taxon>
        <taxon>Tracheophyta</taxon>
        <taxon>Spermatophyta</taxon>
        <taxon>Magnoliopsida</taxon>
        <taxon>Liliopsida</taxon>
        <taxon>Poales</taxon>
        <taxon>Poaceae</taxon>
        <taxon>PACMAD clade</taxon>
        <taxon>Arundinoideae</taxon>
        <taxon>Arundineae</taxon>
        <taxon>Arundo</taxon>
    </lineage>
</organism>
<reference evidence="2" key="1">
    <citation type="submission" date="2014-09" db="EMBL/GenBank/DDBJ databases">
        <authorList>
            <person name="Magalhaes I.L.F."/>
            <person name="Oliveira U."/>
            <person name="Santos F.R."/>
            <person name="Vidigal T.H.D.A."/>
            <person name="Brescovit A.D."/>
            <person name="Santos A.J."/>
        </authorList>
    </citation>
    <scope>NUCLEOTIDE SEQUENCE</scope>
    <source>
        <tissue evidence="2">Shoot tissue taken approximately 20 cm above the soil surface</tissue>
    </source>
</reference>
<feature type="region of interest" description="Disordered" evidence="1">
    <location>
        <begin position="1"/>
        <end position="22"/>
    </location>
</feature>
<evidence type="ECO:0000256" key="1">
    <source>
        <dbReference type="SAM" id="MobiDB-lite"/>
    </source>
</evidence>